<protein>
    <submittedName>
        <fullName evidence="1">Uncharacterized protein</fullName>
    </submittedName>
</protein>
<organism evidence="1 2">
    <name type="scientific">Dictyoglomus thermophilum (strain ATCC 35947 / DSM 3960 / H-6-12)</name>
    <dbReference type="NCBI Taxonomy" id="309799"/>
    <lineage>
        <taxon>Bacteria</taxon>
        <taxon>Pseudomonadati</taxon>
        <taxon>Dictyoglomota</taxon>
        <taxon>Dictyoglomia</taxon>
        <taxon>Dictyoglomales</taxon>
        <taxon>Dictyoglomaceae</taxon>
        <taxon>Dictyoglomus</taxon>
    </lineage>
</organism>
<evidence type="ECO:0000313" key="1">
    <source>
        <dbReference type="EMBL" id="ACI19317.1"/>
    </source>
</evidence>
<dbReference type="AlphaFoldDB" id="B5YFE7"/>
<proteinExistence type="predicted"/>
<keyword evidence="2" id="KW-1185">Reference proteome</keyword>
<dbReference type="HOGENOM" id="CLU_3232772_0_0_0"/>
<name>B5YFE7_DICT6</name>
<accession>B5YFE7</accession>
<dbReference type="PaxDb" id="309799-DICTH_1437"/>
<dbReference type="STRING" id="309799.DICTH_1437"/>
<reference evidence="1 2" key="1">
    <citation type="journal article" date="2014" name="Genome Announc.">
        <title>Complete Genome Sequence of the Extreme Thermophile Dictyoglomus thermophilum H-6-12.</title>
        <authorList>
            <person name="Coil D.A."/>
            <person name="Badger J.H."/>
            <person name="Forberger H.C."/>
            <person name="Riggs F."/>
            <person name="Madupu R."/>
            <person name="Fedorova N."/>
            <person name="Ward N."/>
            <person name="Robb F.T."/>
            <person name="Eisen J.A."/>
        </authorList>
    </citation>
    <scope>NUCLEOTIDE SEQUENCE [LARGE SCALE GENOMIC DNA]</scope>
    <source>
        <strain evidence="2">ATCC 35947 / DSM 3960 / H-6-12</strain>
    </source>
</reference>
<gene>
    <name evidence="1" type="ordered locus">DICTH_1437</name>
</gene>
<dbReference type="GO" id="GO:0019646">
    <property type="term" value="P:aerobic electron transport chain"/>
    <property type="evidence" value="ECO:0007669"/>
    <property type="project" value="InterPro"/>
</dbReference>
<dbReference type="KEGG" id="dth:DICTH_1437"/>
<dbReference type="EMBL" id="CP001146">
    <property type="protein sequence ID" value="ACI19317.1"/>
    <property type="molecule type" value="Genomic_DNA"/>
</dbReference>
<dbReference type="SUPFAM" id="SSF57652">
    <property type="entry name" value="HIPIP (high potential iron protein)"/>
    <property type="match status" value="1"/>
</dbReference>
<dbReference type="Proteomes" id="UP000001733">
    <property type="component" value="Chromosome"/>
</dbReference>
<dbReference type="RefSeq" id="WP_012547949.1">
    <property type="nucleotide sequence ID" value="NC_011297.1"/>
</dbReference>
<sequence length="43" mass="4822">MTEERKCKNCKFFQPNPNDPSRGTCFGLPVKADNSCPQFVAKS</sequence>
<evidence type="ECO:0000313" key="2">
    <source>
        <dbReference type="Proteomes" id="UP000001733"/>
    </source>
</evidence>
<dbReference type="GO" id="GO:0009055">
    <property type="term" value="F:electron transfer activity"/>
    <property type="evidence" value="ECO:0007669"/>
    <property type="project" value="InterPro"/>
</dbReference>
<dbReference type="InterPro" id="IPR036369">
    <property type="entry name" value="HIPIP_sf"/>
</dbReference>